<keyword evidence="4" id="KW-1133">Transmembrane helix</keyword>
<dbReference type="InterPro" id="IPR016032">
    <property type="entry name" value="Sig_transdc_resp-reg_C-effctor"/>
</dbReference>
<dbReference type="InterPro" id="IPR000792">
    <property type="entry name" value="Tscrpt_reg_LuxR_C"/>
</dbReference>
<dbReference type="CDD" id="cd06170">
    <property type="entry name" value="LuxR_C_like"/>
    <property type="match status" value="1"/>
</dbReference>
<evidence type="ECO:0000256" key="3">
    <source>
        <dbReference type="ARBA" id="ARBA00023163"/>
    </source>
</evidence>
<feature type="transmembrane region" description="Helical" evidence="4">
    <location>
        <begin position="347"/>
        <end position="368"/>
    </location>
</feature>
<dbReference type="Proteomes" id="UP001487305">
    <property type="component" value="Unassembled WGS sequence"/>
</dbReference>
<feature type="transmembrane region" description="Helical" evidence="4">
    <location>
        <begin position="289"/>
        <end position="309"/>
    </location>
</feature>
<feature type="transmembrane region" description="Helical" evidence="4">
    <location>
        <begin position="63"/>
        <end position="80"/>
    </location>
</feature>
<protein>
    <submittedName>
        <fullName evidence="6">LuxR C-terminal-related transcriptional regulator</fullName>
    </submittedName>
</protein>
<dbReference type="Gene3D" id="1.10.10.10">
    <property type="entry name" value="Winged helix-like DNA-binding domain superfamily/Winged helix DNA-binding domain"/>
    <property type="match status" value="1"/>
</dbReference>
<feature type="transmembrane region" description="Helical" evidence="4">
    <location>
        <begin position="177"/>
        <end position="195"/>
    </location>
</feature>
<sequence>MAEREQEETIHQIPGKSGFADVFKAYLPLWPFVLGLAFARSGLIVASYGSYTQTDEGVFTDGGMLIALAFLGISWIISVVRKTKYSRKQVGALMAASTALEAATLAGLTAMEVLGIQHDGIKLALCAGCTLFGSLALYYWLRRARGSTTTITAVYVFAALFLSEIIIYICALLPHAIAYTVGALFVVAQYPCIVASRNRSKLLLAPPDTKAHDYFGFAKSLVSNKQFLAVTGIGIGLLSIVIGLLRGYPDGAPIAFSTATRVAYMLLTMALSAAIIVFAVKGKGQVMTVGIWIIMQTLACLALVAYAAFPESLDIGAVFTTTLNAMMVGFTWYAVVAFMSYGWRDPYYYAIACWLVWLGSRAVARIVLLEIYPLSANDMLVGTLMGVLVVISVQSVFVQFIYIAKRENEDEHEKITSRQSALVKIMGLDSNESLSGMRQATMQHNAEEMGRQFLLSEREIEVLSLYALGFTQKRVADELYISQGTAHAHIKRIYAKTGLHSRQEILDYMKQYTS</sequence>
<feature type="transmembrane region" description="Helical" evidence="4">
    <location>
        <begin position="261"/>
        <end position="280"/>
    </location>
</feature>
<evidence type="ECO:0000259" key="5">
    <source>
        <dbReference type="PROSITE" id="PS50043"/>
    </source>
</evidence>
<evidence type="ECO:0000313" key="7">
    <source>
        <dbReference type="Proteomes" id="UP001487305"/>
    </source>
</evidence>
<organism evidence="6 7">
    <name type="scientific">Raoultibacter massiliensis</name>
    <dbReference type="NCBI Taxonomy" id="1852371"/>
    <lineage>
        <taxon>Bacteria</taxon>
        <taxon>Bacillati</taxon>
        <taxon>Actinomycetota</taxon>
        <taxon>Coriobacteriia</taxon>
        <taxon>Eggerthellales</taxon>
        <taxon>Eggerthellaceae</taxon>
        <taxon>Raoultibacter</taxon>
    </lineage>
</organism>
<evidence type="ECO:0000256" key="1">
    <source>
        <dbReference type="ARBA" id="ARBA00023015"/>
    </source>
</evidence>
<comment type="caution">
    <text evidence="6">The sequence shown here is derived from an EMBL/GenBank/DDBJ whole genome shotgun (WGS) entry which is preliminary data.</text>
</comment>
<feature type="transmembrane region" description="Helical" evidence="4">
    <location>
        <begin position="29"/>
        <end position="51"/>
    </location>
</feature>
<dbReference type="PROSITE" id="PS50043">
    <property type="entry name" value="HTH_LUXR_2"/>
    <property type="match status" value="1"/>
</dbReference>
<keyword evidence="4" id="KW-0472">Membrane</keyword>
<dbReference type="PANTHER" id="PTHR44688">
    <property type="entry name" value="DNA-BINDING TRANSCRIPTIONAL ACTIVATOR DEVR_DOSR"/>
    <property type="match status" value="1"/>
</dbReference>
<dbReference type="RefSeq" id="WP_349227118.1">
    <property type="nucleotide sequence ID" value="NZ_JBBNOP010000002.1"/>
</dbReference>
<keyword evidence="2" id="KW-0238">DNA-binding</keyword>
<feature type="transmembrane region" description="Helical" evidence="4">
    <location>
        <begin position="315"/>
        <end position="335"/>
    </location>
</feature>
<feature type="transmembrane region" description="Helical" evidence="4">
    <location>
        <begin position="380"/>
        <end position="404"/>
    </location>
</feature>
<feature type="transmembrane region" description="Helical" evidence="4">
    <location>
        <begin position="92"/>
        <end position="114"/>
    </location>
</feature>
<reference evidence="6 7" key="1">
    <citation type="submission" date="2024-04" db="EMBL/GenBank/DDBJ databases">
        <title>Human intestinal bacterial collection.</title>
        <authorList>
            <person name="Pauvert C."/>
            <person name="Hitch T.C.A."/>
            <person name="Clavel T."/>
        </authorList>
    </citation>
    <scope>NUCLEOTIDE SEQUENCE [LARGE SCALE GENOMIC DNA]</scope>
    <source>
        <strain evidence="6 7">CLA-KB-H42</strain>
    </source>
</reference>
<feature type="transmembrane region" description="Helical" evidence="4">
    <location>
        <begin position="120"/>
        <end position="141"/>
    </location>
</feature>
<dbReference type="PRINTS" id="PR00038">
    <property type="entry name" value="HTHLUXR"/>
</dbReference>
<proteinExistence type="predicted"/>
<dbReference type="SMART" id="SM00421">
    <property type="entry name" value="HTH_LUXR"/>
    <property type="match status" value="1"/>
</dbReference>
<keyword evidence="1" id="KW-0805">Transcription regulation</keyword>
<accession>A0ABV1JA52</accession>
<dbReference type="InterPro" id="IPR036388">
    <property type="entry name" value="WH-like_DNA-bd_sf"/>
</dbReference>
<keyword evidence="3" id="KW-0804">Transcription</keyword>
<keyword evidence="4" id="KW-0812">Transmembrane</keyword>
<dbReference type="Pfam" id="PF00196">
    <property type="entry name" value="GerE"/>
    <property type="match status" value="1"/>
</dbReference>
<evidence type="ECO:0000256" key="2">
    <source>
        <dbReference type="ARBA" id="ARBA00023125"/>
    </source>
</evidence>
<dbReference type="PANTHER" id="PTHR44688:SF16">
    <property type="entry name" value="DNA-BINDING TRANSCRIPTIONAL ACTIVATOR DEVR_DOSR"/>
    <property type="match status" value="1"/>
</dbReference>
<feature type="transmembrane region" description="Helical" evidence="4">
    <location>
        <begin position="153"/>
        <end position="171"/>
    </location>
</feature>
<dbReference type="EMBL" id="JBBNOP010000002">
    <property type="protein sequence ID" value="MEQ3361951.1"/>
    <property type="molecule type" value="Genomic_DNA"/>
</dbReference>
<feature type="transmembrane region" description="Helical" evidence="4">
    <location>
        <begin position="227"/>
        <end position="249"/>
    </location>
</feature>
<dbReference type="SUPFAM" id="SSF46894">
    <property type="entry name" value="C-terminal effector domain of the bipartite response regulators"/>
    <property type="match status" value="1"/>
</dbReference>
<feature type="domain" description="HTH luxR-type" evidence="5">
    <location>
        <begin position="448"/>
        <end position="513"/>
    </location>
</feature>
<evidence type="ECO:0000313" key="6">
    <source>
        <dbReference type="EMBL" id="MEQ3361951.1"/>
    </source>
</evidence>
<name>A0ABV1JA52_9ACTN</name>
<gene>
    <name evidence="6" type="ORF">AAA083_03045</name>
</gene>
<evidence type="ECO:0000256" key="4">
    <source>
        <dbReference type="SAM" id="Phobius"/>
    </source>
</evidence>
<keyword evidence="7" id="KW-1185">Reference proteome</keyword>